<proteinExistence type="predicted"/>
<dbReference type="STRING" id="28042.GU90_09835"/>
<protein>
    <recommendedName>
        <fullName evidence="3">Sporulation protein</fullName>
    </recommendedName>
</protein>
<dbReference type="PANTHER" id="PTHR40053">
    <property type="entry name" value="SPORULATION-CONTROL PROTEIN SPO0M"/>
    <property type="match status" value="1"/>
</dbReference>
<dbReference type="AlphaFoldDB" id="A0A073AYI6"/>
<gene>
    <name evidence="1" type="ORF">GU90_09835</name>
</gene>
<dbReference type="Proteomes" id="UP000031419">
    <property type="component" value="Unassembled WGS sequence"/>
</dbReference>
<dbReference type="Pfam" id="PF07070">
    <property type="entry name" value="Spo0M"/>
    <property type="match status" value="1"/>
</dbReference>
<dbReference type="eggNOG" id="COG4326">
    <property type="taxonomic scope" value="Bacteria"/>
</dbReference>
<reference evidence="1 2" key="1">
    <citation type="submission" date="2014-06" db="EMBL/GenBank/DDBJ databases">
        <title>Saccharopolyspora rectivirgula DSM-43113 Genome sequencing.</title>
        <authorList>
            <person name="Barrera C."/>
            <person name="Millon L."/>
            <person name="Rognon B."/>
            <person name="Zaugg C."/>
            <person name="Monod M."/>
        </authorList>
    </citation>
    <scope>NUCLEOTIDE SEQUENCE [LARGE SCALE GENOMIC DNA]</scope>
    <source>
        <strain evidence="1 2">DSM 43113</strain>
    </source>
</reference>
<comment type="caution">
    <text evidence="1">The sequence shown here is derived from an EMBL/GenBank/DDBJ whole genome shotgun (WGS) entry which is preliminary data.</text>
</comment>
<accession>A0A073AYI6</accession>
<evidence type="ECO:0000313" key="1">
    <source>
        <dbReference type="EMBL" id="KEI44465.1"/>
    </source>
</evidence>
<organism evidence="1 2">
    <name type="scientific">Saccharopolyspora rectivirgula</name>
    <dbReference type="NCBI Taxonomy" id="28042"/>
    <lineage>
        <taxon>Bacteria</taxon>
        <taxon>Bacillati</taxon>
        <taxon>Actinomycetota</taxon>
        <taxon>Actinomycetes</taxon>
        <taxon>Pseudonocardiales</taxon>
        <taxon>Pseudonocardiaceae</taxon>
        <taxon>Saccharopolyspora</taxon>
    </lineage>
</organism>
<name>A0A073AYI6_9PSEU</name>
<sequence>MFKKMLQAFGVGGPAVDTVLDGAPCRPGGVATGQVRLSGGSAAVDVQSVVLTVVAEVESEEADRNFTAELLRETASGPFRLAEGETREIPFQLHLPWETPLTAVGGAPLHGMRLGVRTEVAIAKAVDKGDLDPLLVEPLESQQRVLDAVLALGCQFTGADVEHGQIYGVPQQYPFYQEIEFLPPPQFAGRVNEIELTFVARPDSLDVVLEADKRGGLLRPGHDAFGRFHRTHEDALNTDWAAEITGWLEAVAEHGGAPGFLPHGGHDGGSALGGAGAALGGAVAGAAAGVVGGMVLGEVVDEIGDFFEGEEGEEED</sequence>
<dbReference type="EMBL" id="JNVU01000025">
    <property type="protein sequence ID" value="KEI44465.1"/>
    <property type="molecule type" value="Genomic_DNA"/>
</dbReference>
<keyword evidence="2" id="KW-1185">Reference proteome</keyword>
<dbReference type="OrthoDB" id="3431481at2"/>
<evidence type="ECO:0008006" key="3">
    <source>
        <dbReference type="Google" id="ProtNLM"/>
    </source>
</evidence>
<dbReference type="InterPro" id="IPR009776">
    <property type="entry name" value="Spore_0_M"/>
</dbReference>
<dbReference type="RefSeq" id="WP_029721387.1">
    <property type="nucleotide sequence ID" value="NZ_JNVU01000025.1"/>
</dbReference>
<dbReference type="PANTHER" id="PTHR40053:SF1">
    <property type="entry name" value="SPORULATION-CONTROL PROTEIN SPO0M"/>
    <property type="match status" value="1"/>
</dbReference>
<evidence type="ECO:0000313" key="2">
    <source>
        <dbReference type="Proteomes" id="UP000031419"/>
    </source>
</evidence>